<evidence type="ECO:0000313" key="2">
    <source>
        <dbReference type="Proteomes" id="UP001230220"/>
    </source>
</evidence>
<dbReference type="EMBL" id="JAUSUR010000001">
    <property type="protein sequence ID" value="MDQ0359886.1"/>
    <property type="molecule type" value="Genomic_DNA"/>
</dbReference>
<gene>
    <name evidence="1" type="ORF">J2S15_000617</name>
</gene>
<reference evidence="1 2" key="1">
    <citation type="submission" date="2023-07" db="EMBL/GenBank/DDBJ databases">
        <title>Genomic Encyclopedia of Type Strains, Phase IV (KMG-IV): sequencing the most valuable type-strain genomes for metagenomic binning, comparative biology and taxonomic classification.</title>
        <authorList>
            <person name="Goeker M."/>
        </authorList>
    </citation>
    <scope>NUCLEOTIDE SEQUENCE [LARGE SCALE GENOMIC DNA]</scope>
    <source>
        <strain evidence="1 2">DSM 16784</strain>
    </source>
</reference>
<dbReference type="Proteomes" id="UP001230220">
    <property type="component" value="Unassembled WGS sequence"/>
</dbReference>
<comment type="caution">
    <text evidence="1">The sequence shown here is derived from an EMBL/GenBank/DDBJ whole genome shotgun (WGS) entry which is preliminary data.</text>
</comment>
<proteinExistence type="predicted"/>
<evidence type="ECO:0000313" key="1">
    <source>
        <dbReference type="EMBL" id="MDQ0359886.1"/>
    </source>
</evidence>
<accession>A0ABU0DZL5</accession>
<sequence>MEWYEAYPPGDEPTLGQISEYINTDLWNQVDKALVEEFKTKRKLEYSGCSLKGWNIKYKKSGRNLCTIYPYKDYFKLLVVIPEIRKDEAELFLEFCTDEVKEVYKVYDYFNGGKWMIIDVTNKKILKDALGLIEIRNRK</sequence>
<dbReference type="Pfam" id="PF12663">
    <property type="entry name" value="DUF3788"/>
    <property type="match status" value="1"/>
</dbReference>
<dbReference type="RefSeq" id="WP_307405373.1">
    <property type="nucleotide sequence ID" value="NZ_JAUSUR010000001.1"/>
</dbReference>
<evidence type="ECO:0008006" key="3">
    <source>
        <dbReference type="Google" id="ProtNLM"/>
    </source>
</evidence>
<dbReference type="InterPro" id="IPR024265">
    <property type="entry name" value="DUF3788"/>
</dbReference>
<protein>
    <recommendedName>
        <fullName evidence="3">DUF3788 domain-containing protein</fullName>
    </recommendedName>
</protein>
<name>A0ABU0DZL5_9FIRM</name>
<organism evidence="1 2">
    <name type="scientific">Breznakia pachnodae</name>
    <dbReference type="NCBI Taxonomy" id="265178"/>
    <lineage>
        <taxon>Bacteria</taxon>
        <taxon>Bacillati</taxon>
        <taxon>Bacillota</taxon>
        <taxon>Erysipelotrichia</taxon>
        <taxon>Erysipelotrichales</taxon>
        <taxon>Erysipelotrichaceae</taxon>
        <taxon>Breznakia</taxon>
    </lineage>
</organism>
<keyword evidence="2" id="KW-1185">Reference proteome</keyword>